<evidence type="ECO:0000313" key="1">
    <source>
        <dbReference type="EMBL" id="MBB5040337.1"/>
    </source>
</evidence>
<gene>
    <name evidence="1" type="ORF">HNQ64_004621</name>
</gene>
<dbReference type="AlphaFoldDB" id="A0A7W8DSC4"/>
<proteinExistence type="predicted"/>
<reference evidence="1 2" key="1">
    <citation type="submission" date="2020-08" db="EMBL/GenBank/DDBJ databases">
        <title>Genomic Encyclopedia of Type Strains, Phase IV (KMG-IV): sequencing the most valuable type-strain genomes for metagenomic binning, comparative biology and taxonomic classification.</title>
        <authorList>
            <person name="Goeker M."/>
        </authorList>
    </citation>
    <scope>NUCLEOTIDE SEQUENCE [LARGE SCALE GENOMIC DNA]</scope>
    <source>
        <strain evidence="1 2">DSM 12251</strain>
    </source>
</reference>
<protein>
    <submittedName>
        <fullName evidence="1">Uncharacterized protein</fullName>
    </submittedName>
</protein>
<sequence length="55" mass="6273">MSKQIFSRHKPVLVPSRLYFPALIHHAGMNPHLQTDRATLYTQAFQILKTTAPEA</sequence>
<name>A0A7W8DSC4_9BACT</name>
<comment type="caution">
    <text evidence="1">The sequence shown here is derived from an EMBL/GenBank/DDBJ whole genome shotgun (WGS) entry which is preliminary data.</text>
</comment>
<dbReference type="Proteomes" id="UP000534294">
    <property type="component" value="Unassembled WGS sequence"/>
</dbReference>
<dbReference type="EMBL" id="JACHIF010000013">
    <property type="protein sequence ID" value="MBB5040337.1"/>
    <property type="molecule type" value="Genomic_DNA"/>
</dbReference>
<organism evidence="1 2">
    <name type="scientific">Prosthecobacter dejongeii</name>
    <dbReference type="NCBI Taxonomy" id="48465"/>
    <lineage>
        <taxon>Bacteria</taxon>
        <taxon>Pseudomonadati</taxon>
        <taxon>Verrucomicrobiota</taxon>
        <taxon>Verrucomicrobiia</taxon>
        <taxon>Verrucomicrobiales</taxon>
        <taxon>Verrucomicrobiaceae</taxon>
        <taxon>Prosthecobacter</taxon>
    </lineage>
</organism>
<evidence type="ECO:0000313" key="2">
    <source>
        <dbReference type="Proteomes" id="UP000534294"/>
    </source>
</evidence>
<accession>A0A7W8DSC4</accession>
<keyword evidence="2" id="KW-1185">Reference proteome</keyword>